<dbReference type="RefSeq" id="WP_005819093.1">
    <property type="nucleotide sequence ID" value="NZ_ACFT01000038.1"/>
</dbReference>
<gene>
    <name evidence="1" type="ORF">AM202_04821</name>
</gene>
<keyword evidence="2" id="KW-1185">Reference proteome</keyword>
<comment type="caution">
    <text evidence="1">The sequence shown here is derived from an EMBL/GenBank/DDBJ whole genome shotgun (WGS) entry which is preliminary data.</text>
</comment>
<reference evidence="1 2" key="1">
    <citation type="journal article" date="2010" name="Vet. Microbiol.">
        <title>Production of haemolysins by strains of the Actinobacillus minor/porcitonsillarum complex.</title>
        <authorList>
            <person name="Arya G."/>
            <person name="Niven D.F."/>
        </authorList>
    </citation>
    <scope>NUCLEOTIDE SEQUENCE [LARGE SCALE GENOMIC DNA]</scope>
    <source>
        <strain evidence="2">strain 202</strain>
    </source>
</reference>
<evidence type="ECO:0000313" key="1">
    <source>
        <dbReference type="EMBL" id="EEV24254.1"/>
    </source>
</evidence>
<dbReference type="Proteomes" id="UP000003394">
    <property type="component" value="Unassembled WGS sequence"/>
</dbReference>
<organism evidence="1 2">
    <name type="scientific">Actinobacillus minor 202</name>
    <dbReference type="NCBI Taxonomy" id="591023"/>
    <lineage>
        <taxon>Bacteria</taxon>
        <taxon>Pseudomonadati</taxon>
        <taxon>Pseudomonadota</taxon>
        <taxon>Gammaproteobacteria</taxon>
        <taxon>Pasteurellales</taxon>
        <taxon>Pasteurellaceae</taxon>
        <taxon>Actinobacillus</taxon>
    </lineage>
</organism>
<evidence type="ECO:0000313" key="2">
    <source>
        <dbReference type="Proteomes" id="UP000003394"/>
    </source>
</evidence>
<dbReference type="EMBL" id="ACFT01000038">
    <property type="protein sequence ID" value="EEV24254.1"/>
    <property type="molecule type" value="Genomic_DNA"/>
</dbReference>
<accession>A0ABP2GRA5</accession>
<proteinExistence type="predicted"/>
<protein>
    <submittedName>
        <fullName evidence="1">Uncharacterized protein</fullName>
    </submittedName>
</protein>
<name>A0ABP2GRA5_9PAST</name>
<sequence>MADLYEQARDDALCKPKLAPHELNIRDSEYLEGYVEALCEKAMLLSSLEGAVYLEDLKEFYHSVSRAGVIIEQHLERLK</sequence>